<dbReference type="PROSITE" id="PS50850">
    <property type="entry name" value="MFS"/>
    <property type="match status" value="1"/>
</dbReference>
<organism evidence="7 8">
    <name type="scientific">Phyllobacterium pellucidum</name>
    <dbReference type="NCBI Taxonomy" id="2740464"/>
    <lineage>
        <taxon>Bacteria</taxon>
        <taxon>Pseudomonadati</taxon>
        <taxon>Pseudomonadota</taxon>
        <taxon>Alphaproteobacteria</taxon>
        <taxon>Hyphomicrobiales</taxon>
        <taxon>Phyllobacteriaceae</taxon>
        <taxon>Phyllobacterium</taxon>
    </lineage>
</organism>
<dbReference type="InterPro" id="IPR011701">
    <property type="entry name" value="MFS"/>
</dbReference>
<comment type="caution">
    <text evidence="7">The sequence shown here is derived from an EMBL/GenBank/DDBJ whole genome shotgun (WGS) entry which is preliminary data.</text>
</comment>
<protein>
    <submittedName>
        <fullName evidence="7">MFS transporter</fullName>
    </submittedName>
</protein>
<dbReference type="InterPro" id="IPR036259">
    <property type="entry name" value="MFS_trans_sf"/>
</dbReference>
<feature type="transmembrane region" description="Helical" evidence="5">
    <location>
        <begin position="166"/>
        <end position="190"/>
    </location>
</feature>
<feature type="transmembrane region" description="Helical" evidence="5">
    <location>
        <begin position="48"/>
        <end position="71"/>
    </location>
</feature>
<evidence type="ECO:0000256" key="2">
    <source>
        <dbReference type="ARBA" id="ARBA00022692"/>
    </source>
</evidence>
<dbReference type="Proteomes" id="UP000550508">
    <property type="component" value="Unassembled WGS sequence"/>
</dbReference>
<feature type="transmembrane region" description="Helical" evidence="5">
    <location>
        <begin position="103"/>
        <end position="128"/>
    </location>
</feature>
<evidence type="ECO:0000256" key="4">
    <source>
        <dbReference type="ARBA" id="ARBA00023136"/>
    </source>
</evidence>
<feature type="transmembrane region" description="Helical" evidence="5">
    <location>
        <begin position="299"/>
        <end position="319"/>
    </location>
</feature>
<dbReference type="EMBL" id="JABUMX010000001">
    <property type="protein sequence ID" value="NTS30555.1"/>
    <property type="molecule type" value="Genomic_DNA"/>
</dbReference>
<dbReference type="AlphaFoldDB" id="A0A849VK14"/>
<gene>
    <name evidence="7" type="ORF">HQ945_04745</name>
</gene>
<accession>A0A849VK14</accession>
<evidence type="ECO:0000256" key="3">
    <source>
        <dbReference type="ARBA" id="ARBA00022989"/>
    </source>
</evidence>
<dbReference type="InterPro" id="IPR020846">
    <property type="entry name" value="MFS_dom"/>
</dbReference>
<evidence type="ECO:0000259" key="6">
    <source>
        <dbReference type="PROSITE" id="PS50850"/>
    </source>
</evidence>
<dbReference type="PANTHER" id="PTHR23514">
    <property type="entry name" value="BYPASS OF STOP CODON PROTEIN 6"/>
    <property type="match status" value="1"/>
</dbReference>
<feature type="transmembrane region" description="Helical" evidence="5">
    <location>
        <begin position="78"/>
        <end position="97"/>
    </location>
</feature>
<dbReference type="RefSeq" id="WP_113279817.1">
    <property type="nucleotide sequence ID" value="NZ_JABUMX010000001.1"/>
</dbReference>
<feature type="transmembrane region" description="Helical" evidence="5">
    <location>
        <begin position="140"/>
        <end position="160"/>
    </location>
</feature>
<dbReference type="CDD" id="cd17393">
    <property type="entry name" value="MFS_MosC_like"/>
    <property type="match status" value="1"/>
</dbReference>
<proteinExistence type="predicted"/>
<evidence type="ECO:0000313" key="8">
    <source>
        <dbReference type="Proteomes" id="UP000550508"/>
    </source>
</evidence>
<reference evidence="7 8" key="1">
    <citation type="submission" date="2020-05" db="EMBL/GenBank/DDBJ databases">
        <authorList>
            <person name="Kim M.K."/>
        </authorList>
    </citation>
    <scope>NUCLEOTIDE SEQUENCE [LARGE SCALE GENOMIC DNA]</scope>
    <source>
        <strain evidence="7 8">BT25</strain>
    </source>
</reference>
<keyword evidence="3 5" id="KW-1133">Transmembrane helix</keyword>
<dbReference type="Gene3D" id="1.20.1250.20">
    <property type="entry name" value="MFS general substrate transporter like domains"/>
    <property type="match status" value="2"/>
</dbReference>
<feature type="transmembrane region" description="Helical" evidence="5">
    <location>
        <begin position="331"/>
        <end position="352"/>
    </location>
</feature>
<dbReference type="InterPro" id="IPR051788">
    <property type="entry name" value="MFS_Transporter"/>
</dbReference>
<dbReference type="PANTHER" id="PTHR23514:SF13">
    <property type="entry name" value="INNER MEMBRANE PROTEIN YBJJ"/>
    <property type="match status" value="1"/>
</dbReference>
<feature type="transmembrane region" description="Helical" evidence="5">
    <location>
        <begin position="364"/>
        <end position="384"/>
    </location>
</feature>
<keyword evidence="2 5" id="KW-0812">Transmembrane</keyword>
<feature type="transmembrane region" description="Helical" evidence="5">
    <location>
        <begin position="12"/>
        <end position="33"/>
    </location>
</feature>
<dbReference type="GO" id="GO:0022857">
    <property type="term" value="F:transmembrane transporter activity"/>
    <property type="evidence" value="ECO:0007669"/>
    <property type="project" value="InterPro"/>
</dbReference>
<feature type="transmembrane region" description="Helical" evidence="5">
    <location>
        <begin position="202"/>
        <end position="223"/>
    </location>
</feature>
<dbReference type="GO" id="GO:0016020">
    <property type="term" value="C:membrane"/>
    <property type="evidence" value="ECO:0007669"/>
    <property type="project" value="UniProtKB-SubCell"/>
</dbReference>
<feature type="transmembrane region" description="Helical" evidence="5">
    <location>
        <begin position="275"/>
        <end position="293"/>
    </location>
</feature>
<keyword evidence="8" id="KW-1185">Reference proteome</keyword>
<sequence length="396" mass="40507">MSESGAKHRLIAARISTTIVFLVNGIGIGAWAACVPALRHSLSLTDSALSLCLLAFSGGGLVGMPAAAWLVSRVGSQYATMLLGLIFPITMVLPGFAPTLPVLIFAALIFGMGKGFLDVAMNTFAAALQTAWGSSIMSSFHAAFSVGGLVGSISIGLMFVNGLSVLMGLALLAIFSVVAIGACIAFGLQVKIEEGRERDTRAFAIPSPALFGIGLLCFLGLLMEGGMADWSGVYMTTVVKVSTAQAAMGYAAFSLMMVAGRVLGDWFVGVFGERASLLMGATSAACGFAISLGSPTFELSVFGFALVGLGASNLVPLLFSAASRTVGLPPATAIAMTASIGYAGFLIGPPLIGFASDHIGMRLALVSLFLSAVLIGTFGPRLLAVQAAIKPFKLNA</sequence>
<dbReference type="SUPFAM" id="SSF103473">
    <property type="entry name" value="MFS general substrate transporter"/>
    <property type="match status" value="1"/>
</dbReference>
<feature type="transmembrane region" description="Helical" evidence="5">
    <location>
        <begin position="243"/>
        <end position="263"/>
    </location>
</feature>
<evidence type="ECO:0000256" key="5">
    <source>
        <dbReference type="SAM" id="Phobius"/>
    </source>
</evidence>
<feature type="domain" description="Major facilitator superfamily (MFS) profile" evidence="6">
    <location>
        <begin position="13"/>
        <end position="396"/>
    </location>
</feature>
<dbReference type="Pfam" id="PF07690">
    <property type="entry name" value="MFS_1"/>
    <property type="match status" value="1"/>
</dbReference>
<keyword evidence="4 5" id="KW-0472">Membrane</keyword>
<comment type="subcellular location">
    <subcellularLocation>
        <location evidence="1">Membrane</location>
        <topology evidence="1">Multi-pass membrane protein</topology>
    </subcellularLocation>
</comment>
<dbReference type="PROSITE" id="PS51257">
    <property type="entry name" value="PROKAR_LIPOPROTEIN"/>
    <property type="match status" value="1"/>
</dbReference>
<name>A0A849VK14_9HYPH</name>
<evidence type="ECO:0000256" key="1">
    <source>
        <dbReference type="ARBA" id="ARBA00004141"/>
    </source>
</evidence>
<evidence type="ECO:0000313" key="7">
    <source>
        <dbReference type="EMBL" id="NTS30555.1"/>
    </source>
</evidence>